<comment type="subcellular location">
    <subcellularLocation>
        <location evidence="1">Secreted</location>
        <location evidence="1">Cell wall</location>
    </subcellularLocation>
</comment>
<organism evidence="10 11">
    <name type="scientific">Polychaeton citri CBS 116435</name>
    <dbReference type="NCBI Taxonomy" id="1314669"/>
    <lineage>
        <taxon>Eukaryota</taxon>
        <taxon>Fungi</taxon>
        <taxon>Dikarya</taxon>
        <taxon>Ascomycota</taxon>
        <taxon>Pezizomycotina</taxon>
        <taxon>Dothideomycetes</taxon>
        <taxon>Dothideomycetidae</taxon>
        <taxon>Capnodiales</taxon>
        <taxon>Capnodiaceae</taxon>
        <taxon>Polychaeton</taxon>
    </lineage>
</organism>
<keyword evidence="3" id="KW-0964">Secreted</keyword>
<dbReference type="InterPro" id="IPR051153">
    <property type="entry name" value="Yeast_CWMannoprotein_PIR"/>
</dbReference>
<evidence type="ECO:0000256" key="8">
    <source>
        <dbReference type="SAM" id="SignalP"/>
    </source>
</evidence>
<keyword evidence="2" id="KW-0134">Cell wall</keyword>
<keyword evidence="5" id="KW-0677">Repeat</keyword>
<evidence type="ECO:0000256" key="7">
    <source>
        <dbReference type="SAM" id="MobiDB-lite"/>
    </source>
</evidence>
<dbReference type="GO" id="GO:0005199">
    <property type="term" value="F:structural constituent of cell wall"/>
    <property type="evidence" value="ECO:0007669"/>
    <property type="project" value="InterPro"/>
</dbReference>
<keyword evidence="4 8" id="KW-0732">Signal</keyword>
<dbReference type="Proteomes" id="UP000799441">
    <property type="component" value="Unassembled WGS sequence"/>
</dbReference>
<evidence type="ECO:0000259" key="9">
    <source>
        <dbReference type="Pfam" id="PF22799"/>
    </source>
</evidence>
<feature type="compositionally biased region" description="Polar residues" evidence="7">
    <location>
        <begin position="215"/>
        <end position="241"/>
    </location>
</feature>
<evidence type="ECO:0000256" key="1">
    <source>
        <dbReference type="ARBA" id="ARBA00004191"/>
    </source>
</evidence>
<protein>
    <recommendedName>
        <fullName evidence="9">Cell wall mannoprotein PIR1-like C-terminal domain-containing protein</fullName>
    </recommendedName>
</protein>
<dbReference type="InterPro" id="IPR000420">
    <property type="entry name" value="Yeast_PIR_rpt"/>
</dbReference>
<accession>A0A9P4USN2</accession>
<feature type="region of interest" description="Disordered" evidence="7">
    <location>
        <begin position="86"/>
        <end position="180"/>
    </location>
</feature>
<keyword evidence="11" id="KW-1185">Reference proteome</keyword>
<reference evidence="10" key="1">
    <citation type="journal article" date="2020" name="Stud. Mycol.">
        <title>101 Dothideomycetes genomes: a test case for predicting lifestyles and emergence of pathogens.</title>
        <authorList>
            <person name="Haridas S."/>
            <person name="Albert R."/>
            <person name="Binder M."/>
            <person name="Bloem J."/>
            <person name="Labutti K."/>
            <person name="Salamov A."/>
            <person name="Andreopoulos B."/>
            <person name="Baker S."/>
            <person name="Barry K."/>
            <person name="Bills G."/>
            <person name="Bluhm B."/>
            <person name="Cannon C."/>
            <person name="Castanera R."/>
            <person name="Culley D."/>
            <person name="Daum C."/>
            <person name="Ezra D."/>
            <person name="Gonzalez J."/>
            <person name="Henrissat B."/>
            <person name="Kuo A."/>
            <person name="Liang C."/>
            <person name="Lipzen A."/>
            <person name="Lutzoni F."/>
            <person name="Magnuson J."/>
            <person name="Mondo S."/>
            <person name="Nolan M."/>
            <person name="Ohm R."/>
            <person name="Pangilinan J."/>
            <person name="Park H.-J."/>
            <person name="Ramirez L."/>
            <person name="Alfaro M."/>
            <person name="Sun H."/>
            <person name="Tritt A."/>
            <person name="Yoshinaga Y."/>
            <person name="Zwiers L.-H."/>
            <person name="Turgeon B."/>
            <person name="Goodwin S."/>
            <person name="Spatafora J."/>
            <person name="Crous P."/>
            <person name="Grigoriev I."/>
        </authorList>
    </citation>
    <scope>NUCLEOTIDE SEQUENCE</scope>
    <source>
        <strain evidence="10">CBS 116435</strain>
    </source>
</reference>
<dbReference type="PANTHER" id="PTHR47254:SF1">
    <property type="entry name" value="CELL WALL MANNOPROTEIN CIS3-RELATED"/>
    <property type="match status" value="1"/>
</dbReference>
<comment type="similarity">
    <text evidence="6">Belongs to the PIR protein family.</text>
</comment>
<feature type="region of interest" description="Disordered" evidence="7">
    <location>
        <begin position="210"/>
        <end position="266"/>
    </location>
</feature>
<evidence type="ECO:0000256" key="4">
    <source>
        <dbReference type="ARBA" id="ARBA00022729"/>
    </source>
</evidence>
<dbReference type="Pfam" id="PF00399">
    <property type="entry name" value="PIR"/>
    <property type="match status" value="4"/>
</dbReference>
<feature type="compositionally biased region" description="Polar residues" evidence="7">
    <location>
        <begin position="86"/>
        <end position="135"/>
    </location>
</feature>
<dbReference type="Pfam" id="PF22799">
    <property type="entry name" value="PIR1-like_C"/>
    <property type="match status" value="1"/>
</dbReference>
<evidence type="ECO:0000256" key="3">
    <source>
        <dbReference type="ARBA" id="ARBA00022525"/>
    </source>
</evidence>
<evidence type="ECO:0000313" key="11">
    <source>
        <dbReference type="Proteomes" id="UP000799441"/>
    </source>
</evidence>
<dbReference type="EMBL" id="MU003774">
    <property type="protein sequence ID" value="KAF2723841.1"/>
    <property type="molecule type" value="Genomic_DNA"/>
</dbReference>
<feature type="domain" description="Cell wall mannoprotein PIR1-like C-terminal" evidence="9">
    <location>
        <begin position="283"/>
        <end position="356"/>
    </location>
</feature>
<feature type="signal peptide" evidence="8">
    <location>
        <begin position="1"/>
        <end position="18"/>
    </location>
</feature>
<evidence type="ECO:0000256" key="5">
    <source>
        <dbReference type="ARBA" id="ARBA00022737"/>
    </source>
</evidence>
<feature type="compositionally biased region" description="Polar residues" evidence="7">
    <location>
        <begin position="154"/>
        <end position="180"/>
    </location>
</feature>
<dbReference type="InterPro" id="IPR054508">
    <property type="entry name" value="PIR1-like_C"/>
</dbReference>
<dbReference type="OrthoDB" id="5415592at2759"/>
<sequence>MFAYALNILALMAVSANASPFPQGVTMAISPSGTVPESCTASYDGSFGIALMSLTAGGGDAVATQSADGQPGAATTAGAVTQISDAQPQAPTGGVSQISDGQPQAPTSVVSQISDGQPQAPSAAVSQINDGQPQAPSAAVSQIGDGQPQAPTGAVSQISDGQPQAPTNAVSQISDGQPQAPTMTMHAMTQIGDGQVQGYYTQVTAVSQLGDGQPQAPSSMASGVSQLSDGQPQALTGTAASQLPDGQPQASSSSDNGSGSGGTGATPVACNSDSTLALTLTDGVLRDAQGRTGYIASNYQFQFDDPPQAGAIYTAGFSVCGNGSLALGDTAVWYQCLSGDFYNLYSVDWADQCEGVTVQVVGLVDC</sequence>
<dbReference type="AlphaFoldDB" id="A0A9P4USN2"/>
<dbReference type="PROSITE" id="PS50256">
    <property type="entry name" value="PIR_REPEAT_2"/>
    <property type="match status" value="5"/>
</dbReference>
<evidence type="ECO:0000256" key="6">
    <source>
        <dbReference type="ARBA" id="ARBA00038219"/>
    </source>
</evidence>
<dbReference type="PANTHER" id="PTHR47254">
    <property type="entry name" value="CELL WALL MANNOPROTEIN CIS3-RELATED"/>
    <property type="match status" value="1"/>
</dbReference>
<proteinExistence type="inferred from homology"/>
<evidence type="ECO:0000313" key="10">
    <source>
        <dbReference type="EMBL" id="KAF2723841.1"/>
    </source>
</evidence>
<name>A0A9P4USN2_9PEZI</name>
<comment type="caution">
    <text evidence="10">The sequence shown here is derived from an EMBL/GenBank/DDBJ whole genome shotgun (WGS) entry which is preliminary data.</text>
</comment>
<gene>
    <name evidence="10" type="ORF">K431DRAFT_301363</name>
</gene>
<feature type="chain" id="PRO_5040450615" description="Cell wall mannoprotein PIR1-like C-terminal domain-containing protein" evidence="8">
    <location>
        <begin position="19"/>
        <end position="366"/>
    </location>
</feature>
<evidence type="ECO:0000256" key="2">
    <source>
        <dbReference type="ARBA" id="ARBA00022512"/>
    </source>
</evidence>
<dbReference type="GO" id="GO:0009277">
    <property type="term" value="C:fungal-type cell wall"/>
    <property type="evidence" value="ECO:0007669"/>
    <property type="project" value="TreeGrafter"/>
</dbReference>
<dbReference type="GO" id="GO:0031505">
    <property type="term" value="P:fungal-type cell wall organization"/>
    <property type="evidence" value="ECO:0007669"/>
    <property type="project" value="UniProtKB-ARBA"/>
</dbReference>